<dbReference type="Pfam" id="PF14613">
    <property type="entry name" value="HAM1_C"/>
    <property type="match status" value="1"/>
</dbReference>
<name>A0A9P4NR31_9PEZI</name>
<evidence type="ECO:0000259" key="2">
    <source>
        <dbReference type="Pfam" id="PF14613"/>
    </source>
</evidence>
<dbReference type="EMBL" id="MU007044">
    <property type="protein sequence ID" value="KAF2429731.1"/>
    <property type="molecule type" value="Genomic_DNA"/>
</dbReference>
<dbReference type="Gene3D" id="3.15.10.10">
    <property type="entry name" value="Bactericidal permeability-increasing protein, domain 1"/>
    <property type="match status" value="1"/>
</dbReference>
<sequence length="946" mass="103948">MATSSTAVNKPTDEKAKEIDVNTKLQLYGIYSAFANGKVPSNKQIDVALNTALQSKLLSSPSNKLSEDGQHLVQDLRNVIEQAKILILTKNEGNLLQDFIWQTQQISGGNASVPGAPVDKDTAKQHGNEALEGLRTLGTLIISNGQFRKLLNDASVLLRSIAGDAASKTANKVQPSEEALNRIDDPAEDNTWHDVPDMSKGNIKGQIKSRTPFNKGDAQKAVGDATQAAHPSGERNPQAAADYAAREQRETGGTGNTSMDPTAGAKAGLDTMRQQASEAIPDERKDQAKDYKHRTNRYLKNKMPEERREQTIWRLKKMIVEIQGHQDYQRAIETLLRLAEEYQGHTKNIAQQSHGAVKGAHQDSALELAEADLKTLIERFANSTSTDDLFDSVNQIYRDADQDPELKGWFRKMDAYIRKCLQQQGFILQDQATDEWNALYDQGNYLLRDKYRGHTDRIVDEIKFFGNQFDEDTQNKRFGESVQKLFLDLGNDENGQPAFKPHLLKDLTEVIIPQILAHSSYFPVPRIEYQDPMMDVVVENIIIESDNLFPNAIEIGSDNYWRMGRKTIASKNKNKVMFSVSGVQMDIRDISYYVKKKTGFPSITDEGLIDIFMGGTGLSFKIEGETADKTDRAHLFKINKVDVDMKNMKLKIKKSKHKLLFSLAKPILLKVLRPAIQKVIEKKIKDSAMQLDGIMYDVQKEVDRAKADFKRNPDPENAQNIYQRYAAAANKKVMQGKEKKKELEAKTADKKVNMAVTQHDSIFPTVKLPGGISTKATEYKDLAAKGDKWESPIFSIGSGKESSGLPKIAQIQRKSRHTGGSGVGGQSSGLGGQSGYGNQYGLGGQSGYGQSGQSGYDQYDGQQGYGGQSTQPGYGGQSNQSGYGAQSGLGSNGGLTGTGSGQGFSNQVDQAFKPTNGAATGVNSAIPGQGQHTTLGQHNPVLTGNI</sequence>
<dbReference type="InterPro" id="IPR027842">
    <property type="entry name" value="HAM1-like_C"/>
</dbReference>
<reference evidence="4" key="1">
    <citation type="journal article" date="2020" name="Stud. Mycol.">
        <title>101 Dothideomycetes genomes: a test case for predicting lifestyles and emergence of pathogens.</title>
        <authorList>
            <person name="Haridas S."/>
            <person name="Albert R."/>
            <person name="Binder M."/>
            <person name="Bloem J."/>
            <person name="Labutti K."/>
            <person name="Salamov A."/>
            <person name="Andreopoulos B."/>
            <person name="Baker S."/>
            <person name="Barry K."/>
            <person name="Bills G."/>
            <person name="Bluhm B."/>
            <person name="Cannon C."/>
            <person name="Castanera R."/>
            <person name="Culley D."/>
            <person name="Daum C."/>
            <person name="Ezra D."/>
            <person name="Gonzalez J."/>
            <person name="Henrissat B."/>
            <person name="Kuo A."/>
            <person name="Liang C."/>
            <person name="Lipzen A."/>
            <person name="Lutzoni F."/>
            <person name="Magnuson J."/>
            <person name="Mondo S."/>
            <person name="Nolan M."/>
            <person name="Ohm R."/>
            <person name="Pangilinan J."/>
            <person name="Park H.-J."/>
            <person name="Ramirez L."/>
            <person name="Alfaro M."/>
            <person name="Sun H."/>
            <person name="Tritt A."/>
            <person name="Yoshinaga Y."/>
            <person name="Zwiers L.-H."/>
            <person name="Turgeon B."/>
            <person name="Goodwin S."/>
            <person name="Spatafora J."/>
            <person name="Crous P."/>
            <person name="Grigoriev I."/>
        </authorList>
    </citation>
    <scope>NUCLEOTIDE SEQUENCE</scope>
    <source>
        <strain evidence="4">CBS 130266</strain>
    </source>
</reference>
<dbReference type="Proteomes" id="UP000800235">
    <property type="component" value="Unassembled WGS sequence"/>
</dbReference>
<dbReference type="Pfam" id="PF19343">
    <property type="entry name" value="HAM1_N"/>
    <property type="match status" value="1"/>
</dbReference>
<feature type="compositionally biased region" description="Gly residues" evidence="1">
    <location>
        <begin position="819"/>
        <end position="852"/>
    </location>
</feature>
<feature type="compositionally biased region" description="Basic and acidic residues" evidence="1">
    <location>
        <begin position="179"/>
        <end position="197"/>
    </location>
</feature>
<evidence type="ECO:0000259" key="3">
    <source>
        <dbReference type="Pfam" id="PF19343"/>
    </source>
</evidence>
<feature type="region of interest" description="Disordered" evidence="1">
    <location>
        <begin position="811"/>
        <end position="946"/>
    </location>
</feature>
<dbReference type="OrthoDB" id="19394at2759"/>
<protein>
    <submittedName>
        <fullName evidence="4">Uncharacterized protein</fullName>
    </submittedName>
</protein>
<feature type="domain" description="HAM1-like N-terminal" evidence="3">
    <location>
        <begin position="4"/>
        <end position="631"/>
    </location>
</feature>
<evidence type="ECO:0000313" key="5">
    <source>
        <dbReference type="Proteomes" id="UP000800235"/>
    </source>
</evidence>
<dbReference type="PANTHER" id="PTHR31138:SF1">
    <property type="entry name" value="PDZ DOMAIN-CONTAINING PROTEIN"/>
    <property type="match status" value="1"/>
</dbReference>
<feature type="compositionally biased region" description="Low complexity" evidence="1">
    <location>
        <begin position="853"/>
        <end position="884"/>
    </location>
</feature>
<evidence type="ECO:0000256" key="1">
    <source>
        <dbReference type="SAM" id="MobiDB-lite"/>
    </source>
</evidence>
<feature type="compositionally biased region" description="Gly residues" evidence="1">
    <location>
        <begin position="885"/>
        <end position="902"/>
    </location>
</feature>
<comment type="caution">
    <text evidence="4">The sequence shown here is derived from an EMBL/GenBank/DDBJ whole genome shotgun (WGS) entry which is preliminary data.</text>
</comment>
<organism evidence="4 5">
    <name type="scientific">Tothia fuscella</name>
    <dbReference type="NCBI Taxonomy" id="1048955"/>
    <lineage>
        <taxon>Eukaryota</taxon>
        <taxon>Fungi</taxon>
        <taxon>Dikarya</taxon>
        <taxon>Ascomycota</taxon>
        <taxon>Pezizomycotina</taxon>
        <taxon>Dothideomycetes</taxon>
        <taxon>Pleosporomycetidae</taxon>
        <taxon>Venturiales</taxon>
        <taxon>Cylindrosympodiaceae</taxon>
        <taxon>Tothia</taxon>
    </lineage>
</organism>
<proteinExistence type="predicted"/>
<dbReference type="PANTHER" id="PTHR31138">
    <property type="entry name" value="CHROMOSOME 19, WHOLE GENOME SHOTGUN SEQUENCE"/>
    <property type="match status" value="1"/>
</dbReference>
<evidence type="ECO:0000313" key="4">
    <source>
        <dbReference type="EMBL" id="KAF2429731.1"/>
    </source>
</evidence>
<dbReference type="AlphaFoldDB" id="A0A9P4NR31"/>
<feature type="region of interest" description="Disordered" evidence="1">
    <location>
        <begin position="166"/>
        <end position="288"/>
    </location>
</feature>
<accession>A0A9P4NR31</accession>
<gene>
    <name evidence="4" type="ORF">EJ08DRAFT_613446</name>
</gene>
<feature type="compositionally biased region" description="Polar residues" evidence="1">
    <location>
        <begin position="930"/>
        <end position="946"/>
    </location>
</feature>
<dbReference type="InterPro" id="IPR045967">
    <property type="entry name" value="HAM1-like_N"/>
</dbReference>
<feature type="domain" description="HAM1-like C-terminal" evidence="2">
    <location>
        <begin position="643"/>
        <end position="806"/>
    </location>
</feature>
<keyword evidence="5" id="KW-1185">Reference proteome</keyword>